<dbReference type="InterPro" id="IPR011467">
    <property type="entry name" value="DUF1573"/>
</dbReference>
<dbReference type="EMBL" id="MKVH01000003">
    <property type="protein sequence ID" value="OJX60821.1"/>
    <property type="molecule type" value="Genomic_DNA"/>
</dbReference>
<protein>
    <recommendedName>
        <fullName evidence="4">Abnormal spindle-like microcephaly-associated protein ASH domain-containing protein</fullName>
    </recommendedName>
</protein>
<sequence length="245" mass="26214">MKYVVIAIAMIIASTATFAQPKLKMEETYDWGRVTPVETKGEAHKLKARIILKNEGDKLLRITSVRPSCGCTSAPLEKDSLEPGEETALNITLNTPSNNGPITKYVTIQTNEIQHSTKTLTLKADIQRPLQLSSSFIPFNQGVVGQAIEGAMSITSYAEEPVSINVSAITPGLTIKSPASVVLKKGESYGLTCSYTPEKTGPFTVEVKLVTTLADYTDLSITGYGMAASADAMPQKVMGVTPAAK</sequence>
<dbReference type="STRING" id="1895771.BGO89_04450"/>
<accession>A0A1M3L5I9</accession>
<evidence type="ECO:0000256" key="1">
    <source>
        <dbReference type="SAM" id="SignalP"/>
    </source>
</evidence>
<evidence type="ECO:0000313" key="2">
    <source>
        <dbReference type="EMBL" id="OJX60821.1"/>
    </source>
</evidence>
<comment type="caution">
    <text evidence="2">The sequence shown here is derived from an EMBL/GenBank/DDBJ whole genome shotgun (WGS) entry which is preliminary data.</text>
</comment>
<feature type="signal peptide" evidence="1">
    <location>
        <begin position="1"/>
        <end position="19"/>
    </location>
</feature>
<keyword evidence="1" id="KW-0732">Signal</keyword>
<dbReference type="Gene3D" id="2.60.40.10">
    <property type="entry name" value="Immunoglobulins"/>
    <property type="match status" value="1"/>
</dbReference>
<gene>
    <name evidence="2" type="ORF">BGO89_04450</name>
</gene>
<proteinExistence type="predicted"/>
<evidence type="ECO:0000313" key="3">
    <source>
        <dbReference type="Proteomes" id="UP000184233"/>
    </source>
</evidence>
<feature type="chain" id="PRO_5012069880" description="Abnormal spindle-like microcephaly-associated protein ASH domain-containing protein" evidence="1">
    <location>
        <begin position="20"/>
        <end position="245"/>
    </location>
</feature>
<dbReference type="Proteomes" id="UP000184233">
    <property type="component" value="Unassembled WGS sequence"/>
</dbReference>
<organism evidence="2 3">
    <name type="scientific">Candidatus Kapaibacterium thiocyanatum</name>
    <dbReference type="NCBI Taxonomy" id="1895771"/>
    <lineage>
        <taxon>Bacteria</taxon>
        <taxon>Pseudomonadati</taxon>
        <taxon>Candidatus Kapaibacteriota</taxon>
        <taxon>Candidatus Kapaibacteriia</taxon>
        <taxon>Candidatus Kapaibacteriales</taxon>
        <taxon>Candidatus Kapaibacteriaceae</taxon>
        <taxon>Candidatus Kapaibacterium</taxon>
    </lineage>
</organism>
<dbReference type="InterPro" id="IPR013783">
    <property type="entry name" value="Ig-like_fold"/>
</dbReference>
<dbReference type="AlphaFoldDB" id="A0A1M3L5I9"/>
<dbReference type="PANTHER" id="PTHR37833">
    <property type="entry name" value="LIPOPROTEIN-RELATED"/>
    <property type="match status" value="1"/>
</dbReference>
<dbReference type="Pfam" id="PF07610">
    <property type="entry name" value="DUF1573"/>
    <property type="match status" value="1"/>
</dbReference>
<evidence type="ECO:0008006" key="4">
    <source>
        <dbReference type="Google" id="ProtNLM"/>
    </source>
</evidence>
<reference evidence="2 3" key="1">
    <citation type="submission" date="2016-09" db="EMBL/GenBank/DDBJ databases">
        <title>Genome-resolved meta-omics ties microbial dynamics to process performance in biotechnology for thiocyanate degradation.</title>
        <authorList>
            <person name="Kantor R.S."/>
            <person name="Huddy R.J."/>
            <person name="Iyer R."/>
            <person name="Thomas B.C."/>
            <person name="Brown C.T."/>
            <person name="Anantharaman K."/>
            <person name="Tringe S."/>
            <person name="Hettich R.L."/>
            <person name="Harrison S.T."/>
            <person name="Banfield J.F."/>
        </authorList>
    </citation>
    <scope>NUCLEOTIDE SEQUENCE [LARGE SCALE GENOMIC DNA]</scope>
    <source>
        <strain evidence="2">59-99</strain>
    </source>
</reference>
<dbReference type="PANTHER" id="PTHR37833:SF1">
    <property type="entry name" value="SIGNAL PEPTIDE PROTEIN"/>
    <property type="match status" value="1"/>
</dbReference>
<name>A0A1M3L5I9_9BACT</name>